<dbReference type="InterPro" id="IPR002347">
    <property type="entry name" value="SDR_fam"/>
</dbReference>
<dbReference type="SUPFAM" id="SSF51735">
    <property type="entry name" value="NAD(P)-binding Rossmann-fold domains"/>
    <property type="match status" value="1"/>
</dbReference>
<dbReference type="Pfam" id="PF23441">
    <property type="entry name" value="SDR"/>
    <property type="match status" value="1"/>
</dbReference>
<proteinExistence type="inferred from homology"/>
<dbReference type="EMBL" id="RZGK01000004">
    <property type="protein sequence ID" value="KAF9699611.1"/>
    <property type="molecule type" value="Genomic_DNA"/>
</dbReference>
<name>A0A8H7JC47_9PLEO</name>
<keyword evidence="4" id="KW-0812">Transmembrane</keyword>
<feature type="transmembrane region" description="Helical" evidence="4">
    <location>
        <begin position="12"/>
        <end position="30"/>
    </location>
</feature>
<organism evidence="5 6">
    <name type="scientific">Ascochyta lentis</name>
    <dbReference type="NCBI Taxonomy" id="205686"/>
    <lineage>
        <taxon>Eukaryota</taxon>
        <taxon>Fungi</taxon>
        <taxon>Dikarya</taxon>
        <taxon>Ascomycota</taxon>
        <taxon>Pezizomycotina</taxon>
        <taxon>Dothideomycetes</taxon>
        <taxon>Pleosporomycetidae</taxon>
        <taxon>Pleosporales</taxon>
        <taxon>Pleosporineae</taxon>
        <taxon>Didymellaceae</taxon>
        <taxon>Ascochyta</taxon>
    </lineage>
</organism>
<reference evidence="5" key="1">
    <citation type="submission" date="2018-12" db="EMBL/GenBank/DDBJ databases">
        <authorList>
            <person name="Syme R.A."/>
            <person name="Farfan-Caceres L."/>
            <person name="Lichtenzveig J."/>
        </authorList>
    </citation>
    <scope>NUCLEOTIDE SEQUENCE</scope>
    <source>
        <strain evidence="5">Al4</strain>
    </source>
</reference>
<evidence type="ECO:0000313" key="5">
    <source>
        <dbReference type="EMBL" id="KAF9699611.1"/>
    </source>
</evidence>
<dbReference type="InterPro" id="IPR051122">
    <property type="entry name" value="SDR_DHRS6-like"/>
</dbReference>
<dbReference type="InterPro" id="IPR036291">
    <property type="entry name" value="NAD(P)-bd_dom_sf"/>
</dbReference>
<keyword evidence="2" id="KW-0521">NADP</keyword>
<dbReference type="PROSITE" id="PS51257">
    <property type="entry name" value="PROKAR_LIPOPROTEIN"/>
    <property type="match status" value="1"/>
</dbReference>
<dbReference type="Gene3D" id="3.40.50.720">
    <property type="entry name" value="NAD(P)-binding Rossmann-like Domain"/>
    <property type="match status" value="1"/>
</dbReference>
<evidence type="ECO:0000256" key="4">
    <source>
        <dbReference type="SAM" id="Phobius"/>
    </source>
</evidence>
<dbReference type="PANTHER" id="PTHR43477">
    <property type="entry name" value="DIHYDROANTICAPSIN 7-DEHYDROGENASE"/>
    <property type="match status" value="1"/>
</dbReference>
<dbReference type="PRINTS" id="PR00081">
    <property type="entry name" value="GDHRDH"/>
</dbReference>
<evidence type="ECO:0000256" key="3">
    <source>
        <dbReference type="ARBA" id="ARBA00023002"/>
    </source>
</evidence>
<keyword evidence="4" id="KW-1133">Transmembrane helix</keyword>
<evidence type="ECO:0000256" key="1">
    <source>
        <dbReference type="ARBA" id="ARBA00006484"/>
    </source>
</evidence>
<dbReference type="OrthoDB" id="294295at2759"/>
<protein>
    <recommendedName>
        <fullName evidence="7">NAD(P)-binding protein</fullName>
    </recommendedName>
</protein>
<keyword evidence="4" id="KW-0472">Membrane</keyword>
<keyword evidence="6" id="KW-1185">Reference proteome</keyword>
<dbReference type="PANTHER" id="PTHR43477:SF1">
    <property type="entry name" value="DIHYDROANTICAPSIN 7-DEHYDROGENASE"/>
    <property type="match status" value="1"/>
</dbReference>
<gene>
    <name evidence="5" type="ORF">EKO04_002326</name>
</gene>
<keyword evidence="3" id="KW-0560">Oxidoreductase</keyword>
<dbReference type="AlphaFoldDB" id="A0A8H7JC47"/>
<dbReference type="InterPro" id="IPR057571">
    <property type="entry name" value="SDR_PhqE-like"/>
</dbReference>
<accession>A0A8H7JC47</accession>
<evidence type="ECO:0000256" key="2">
    <source>
        <dbReference type="ARBA" id="ARBA00022857"/>
    </source>
</evidence>
<evidence type="ECO:0000313" key="6">
    <source>
        <dbReference type="Proteomes" id="UP000651452"/>
    </source>
</evidence>
<reference evidence="5" key="2">
    <citation type="submission" date="2020-09" db="EMBL/GenBank/DDBJ databases">
        <title>Reference genome assembly for Australian Ascochyta lentis isolate Al4.</title>
        <authorList>
            <person name="Lee R.C."/>
            <person name="Farfan-Caceres L.M."/>
            <person name="Debler J.W."/>
            <person name="Williams A.H."/>
            <person name="Henares B.M."/>
        </authorList>
    </citation>
    <scope>NUCLEOTIDE SEQUENCE</scope>
    <source>
        <strain evidence="5">Al4</strain>
    </source>
</reference>
<evidence type="ECO:0008006" key="7">
    <source>
        <dbReference type="Google" id="ProtNLM"/>
    </source>
</evidence>
<dbReference type="Proteomes" id="UP000651452">
    <property type="component" value="Unassembled WGS sequence"/>
</dbReference>
<dbReference type="GO" id="GO:0016491">
    <property type="term" value="F:oxidoreductase activity"/>
    <property type="evidence" value="ECO:0007669"/>
    <property type="project" value="UniProtKB-KW"/>
</dbReference>
<sequence>MAHINRLKDAHVFVFGGTSGIGCAVASMALSNGARVTISGSAQPKVDTKVSQLRSFYPDLPAENVAGFACDLFDIDNLEANLTSLFDKATESGNKKIDHIAYTAGDSIASPSVKDVTPQALLKGFNVRLIAASIVAKLLTTGNYMPLTVNSSFTLTGGTNTHKPAPGWTFVAAVGASIEGLVRGLTVDLKPIRTNIVIPGAIQSELLQGVLDRMGEEATAKFKRENSLTDSFGQPEEVAEAYGYLMKDKFATGSQVTSDGGRLLVPVGQQE</sequence>
<comment type="caution">
    <text evidence="5">The sequence shown here is derived from an EMBL/GenBank/DDBJ whole genome shotgun (WGS) entry which is preliminary data.</text>
</comment>
<comment type="similarity">
    <text evidence="1">Belongs to the short-chain dehydrogenases/reductases (SDR) family.</text>
</comment>